<evidence type="ECO:0000313" key="2">
    <source>
        <dbReference type="Proteomes" id="UP000050277"/>
    </source>
</evidence>
<keyword evidence="2" id="KW-1185">Reference proteome</keyword>
<organism evidence="1 2">
    <name type="scientific">Herpetosiphon geysericola</name>
    <dbReference type="NCBI Taxonomy" id="70996"/>
    <lineage>
        <taxon>Bacteria</taxon>
        <taxon>Bacillati</taxon>
        <taxon>Chloroflexota</taxon>
        <taxon>Chloroflexia</taxon>
        <taxon>Herpetosiphonales</taxon>
        <taxon>Herpetosiphonaceae</taxon>
        <taxon>Herpetosiphon</taxon>
    </lineage>
</organism>
<dbReference type="Proteomes" id="UP000050277">
    <property type="component" value="Unassembled WGS sequence"/>
</dbReference>
<sequence length="187" mass="20875">MGPLAILPVSDVRLIAPTKDGIQQRVYQVLATYLSTTTDEHIAMSVWIYPDPNVFEFVVMSTKESLTEAQQQIVFAQKQLRLEDEVAIADILASTSLEAQGMGRDQSTDVHTFLNLCSQLPLITSNNPLEATQDENKKNVTLLEYNRSGDEITDILLNWGSESVQPIPASVFPFIPTNEREYSPCRS</sequence>
<comment type="caution">
    <text evidence="1">The sequence shown here is derived from an EMBL/GenBank/DDBJ whole genome shotgun (WGS) entry which is preliminary data.</text>
</comment>
<dbReference type="AlphaFoldDB" id="A0A0P6Y5C0"/>
<accession>A0A0P6Y5C0</accession>
<dbReference type="EMBL" id="LGKP01000039">
    <property type="protein sequence ID" value="KPL80477.1"/>
    <property type="molecule type" value="Genomic_DNA"/>
</dbReference>
<gene>
    <name evidence="1" type="ORF">SE18_23880</name>
</gene>
<reference evidence="1 2" key="1">
    <citation type="submission" date="2015-07" db="EMBL/GenBank/DDBJ databases">
        <title>Whole genome sequence of Herpetosiphon geysericola DSM 7119.</title>
        <authorList>
            <person name="Hemp J."/>
            <person name="Ward L.M."/>
            <person name="Pace L.A."/>
            <person name="Fischer W.W."/>
        </authorList>
    </citation>
    <scope>NUCLEOTIDE SEQUENCE [LARGE SCALE GENOMIC DNA]</scope>
    <source>
        <strain evidence="1 2">DSM 7119</strain>
    </source>
</reference>
<name>A0A0P6Y5C0_9CHLR</name>
<proteinExistence type="predicted"/>
<protein>
    <submittedName>
        <fullName evidence="1">Uncharacterized protein</fullName>
    </submittedName>
</protein>
<evidence type="ECO:0000313" key="1">
    <source>
        <dbReference type="EMBL" id="KPL80477.1"/>
    </source>
</evidence>